<reference evidence="2 3" key="1">
    <citation type="journal article" date="2005" name="Nature">
        <title>The genome of the social amoeba Dictyostelium discoideum.</title>
        <authorList>
            <consortium name="The Dictyostelium discoideum Sequencing Consortium"/>
            <person name="Eichinger L."/>
            <person name="Pachebat J.A."/>
            <person name="Glockner G."/>
            <person name="Rajandream M.A."/>
            <person name="Sucgang R."/>
            <person name="Berriman M."/>
            <person name="Song J."/>
            <person name="Olsen R."/>
            <person name="Szafranski K."/>
            <person name="Xu Q."/>
            <person name="Tunggal B."/>
            <person name="Kummerfeld S."/>
            <person name="Madera M."/>
            <person name="Konfortov B.A."/>
            <person name="Rivero F."/>
            <person name="Bankier A.T."/>
            <person name="Lehmann R."/>
            <person name="Hamlin N."/>
            <person name="Davies R."/>
            <person name="Gaudet P."/>
            <person name="Fey P."/>
            <person name="Pilcher K."/>
            <person name="Chen G."/>
            <person name="Saunders D."/>
            <person name="Sodergren E."/>
            <person name="Davis P."/>
            <person name="Kerhornou A."/>
            <person name="Nie X."/>
            <person name="Hall N."/>
            <person name="Anjard C."/>
            <person name="Hemphill L."/>
            <person name="Bason N."/>
            <person name="Farbrother P."/>
            <person name="Desany B."/>
            <person name="Just E."/>
            <person name="Morio T."/>
            <person name="Rost R."/>
            <person name="Churcher C."/>
            <person name="Cooper J."/>
            <person name="Haydock S."/>
            <person name="van Driessche N."/>
            <person name="Cronin A."/>
            <person name="Goodhead I."/>
            <person name="Muzny D."/>
            <person name="Mourier T."/>
            <person name="Pain A."/>
            <person name="Lu M."/>
            <person name="Harper D."/>
            <person name="Lindsay R."/>
            <person name="Hauser H."/>
            <person name="James K."/>
            <person name="Quiles M."/>
            <person name="Madan Babu M."/>
            <person name="Saito T."/>
            <person name="Buchrieser C."/>
            <person name="Wardroper A."/>
            <person name="Felder M."/>
            <person name="Thangavelu M."/>
            <person name="Johnson D."/>
            <person name="Knights A."/>
            <person name="Loulseged H."/>
            <person name="Mungall K."/>
            <person name="Oliver K."/>
            <person name="Price C."/>
            <person name="Quail M.A."/>
            <person name="Urushihara H."/>
            <person name="Hernandez J."/>
            <person name="Rabbinowitsch E."/>
            <person name="Steffen D."/>
            <person name="Sanders M."/>
            <person name="Ma J."/>
            <person name="Kohara Y."/>
            <person name="Sharp S."/>
            <person name="Simmonds M."/>
            <person name="Spiegler S."/>
            <person name="Tivey A."/>
            <person name="Sugano S."/>
            <person name="White B."/>
            <person name="Walker D."/>
            <person name="Woodward J."/>
            <person name="Winckler T."/>
            <person name="Tanaka Y."/>
            <person name="Shaulsky G."/>
            <person name="Schleicher M."/>
            <person name="Weinstock G."/>
            <person name="Rosenthal A."/>
            <person name="Cox E.C."/>
            <person name="Chisholm R.L."/>
            <person name="Gibbs R."/>
            <person name="Loomis W.F."/>
            <person name="Platzer M."/>
            <person name="Kay R.R."/>
            <person name="Williams J."/>
            <person name="Dear P.H."/>
            <person name="Noegel A.A."/>
            <person name="Barrell B."/>
            <person name="Kuspa A."/>
        </authorList>
    </citation>
    <scope>NUCLEOTIDE SEQUENCE [LARGE SCALE GENOMIC DNA]</scope>
    <source>
        <strain evidence="2 3">AX4</strain>
    </source>
</reference>
<evidence type="ECO:0000256" key="1">
    <source>
        <dbReference type="SAM" id="Phobius"/>
    </source>
</evidence>
<keyword evidence="3" id="KW-1185">Reference proteome</keyword>
<feature type="transmembrane region" description="Helical" evidence="1">
    <location>
        <begin position="20"/>
        <end position="44"/>
    </location>
</feature>
<dbReference type="SMR" id="Q54SH5"/>
<dbReference type="EMBL" id="AAFI02000047">
    <property type="protein sequence ID" value="EAL66092.1"/>
    <property type="molecule type" value="Genomic_DNA"/>
</dbReference>
<gene>
    <name evidence="2" type="ORF">DDB_G0282465</name>
</gene>
<protein>
    <submittedName>
        <fullName evidence="2">Uncharacterized protein</fullName>
    </submittedName>
</protein>
<feature type="transmembrane region" description="Helical" evidence="1">
    <location>
        <begin position="50"/>
        <end position="74"/>
    </location>
</feature>
<keyword evidence="1" id="KW-0472">Membrane</keyword>
<proteinExistence type="predicted"/>
<dbReference type="KEGG" id="ddi:DDB_G0282465"/>
<evidence type="ECO:0000313" key="2">
    <source>
        <dbReference type="EMBL" id="EAL66092.1"/>
    </source>
</evidence>
<dbReference type="HOGENOM" id="CLU_1819432_0_0_1"/>
<dbReference type="PaxDb" id="44689-DDB0204775"/>
<organism evidence="2 3">
    <name type="scientific">Dictyostelium discoideum</name>
    <name type="common">Social amoeba</name>
    <dbReference type="NCBI Taxonomy" id="44689"/>
    <lineage>
        <taxon>Eukaryota</taxon>
        <taxon>Amoebozoa</taxon>
        <taxon>Evosea</taxon>
        <taxon>Eumycetozoa</taxon>
        <taxon>Dictyostelia</taxon>
        <taxon>Dictyosteliales</taxon>
        <taxon>Dictyosteliaceae</taxon>
        <taxon>Dictyostelium</taxon>
    </lineage>
</organism>
<dbReference type="AlphaFoldDB" id="Q54SH5"/>
<dbReference type="GeneID" id="8623593"/>
<accession>Q54SH5</accession>
<keyword evidence="1" id="KW-0812">Transmembrane</keyword>
<name>Q54SH5_DICDI</name>
<dbReference type="dictyBase" id="DDB_G0282465"/>
<dbReference type="VEuPathDB" id="AmoebaDB:DDB_G0282465"/>
<keyword evidence="1" id="KW-1133">Transmembrane helix</keyword>
<dbReference type="Proteomes" id="UP000002195">
    <property type="component" value="Unassembled WGS sequence"/>
</dbReference>
<evidence type="ECO:0000313" key="3">
    <source>
        <dbReference type="Proteomes" id="UP000002195"/>
    </source>
</evidence>
<dbReference type="RefSeq" id="XP_640064.1">
    <property type="nucleotide sequence ID" value="XM_634972.1"/>
</dbReference>
<sequence length="142" mass="16846">MVQLNKDKLTIQIISFRNVIIFSVILFIAINIIPKVINLIINIFYFTFNIIYYSLYILLCISVIFVWLYILCVLEELFYCFRDTFKTISNYLTTFIKNSVSNNIINYDTDLGYKGPFKKNNIININFLKINKTIEREIIVID</sequence>
<dbReference type="InParanoid" id="Q54SH5"/>
<comment type="caution">
    <text evidence="2">The sequence shown here is derived from an EMBL/GenBank/DDBJ whole genome shotgun (WGS) entry which is preliminary data.</text>
</comment>